<feature type="transmembrane region" description="Helical" evidence="6">
    <location>
        <begin position="194"/>
        <end position="213"/>
    </location>
</feature>
<dbReference type="PIRSF" id="PIRSF006648">
    <property type="entry name" value="DrrB"/>
    <property type="match status" value="1"/>
</dbReference>
<dbReference type="EMBL" id="JACHDO010000001">
    <property type="protein sequence ID" value="MBB5491825.1"/>
    <property type="molecule type" value="Genomic_DNA"/>
</dbReference>
<evidence type="ECO:0000313" key="9">
    <source>
        <dbReference type="Proteomes" id="UP000579647"/>
    </source>
</evidence>
<evidence type="ECO:0000256" key="4">
    <source>
        <dbReference type="ARBA" id="ARBA00023136"/>
    </source>
</evidence>
<comment type="subcellular location">
    <subcellularLocation>
        <location evidence="6">Cell membrane</location>
        <topology evidence="6">Multi-pass membrane protein</topology>
    </subcellularLocation>
    <subcellularLocation>
        <location evidence="1">Membrane</location>
        <topology evidence="1">Multi-pass membrane protein</topology>
    </subcellularLocation>
</comment>
<dbReference type="RefSeq" id="WP_184365436.1">
    <property type="nucleotide sequence ID" value="NZ_BAAAKM010000021.1"/>
</dbReference>
<keyword evidence="9" id="KW-1185">Reference proteome</keyword>
<sequence>MTSVNTLPAPEKRTSAAPVPVPGTALGWWLADSWTMTRRELARWVRRPGLALLNVAFPVLMLLLFALFIGGSMTVAGGGDYTEFLVPGMFVITMAFGLEGTMTAISRDLERGVVDRFRSMPMAPSALLVGRGVADMLDSVVGLLVMIGAGFLIGWRWHGSLTAALAAVALLLLLRFAMLWCGIWLGLVVGRPELVMAVQMLVWPVAFTSSAFASTEAMPGWLRVVAEWNPLSATATAVRELFGNPGVVGGSWPTENALLLAVLWPLLLLAVACPMAAARFRGLNR</sequence>
<keyword evidence="3 6" id="KW-1133">Transmembrane helix</keyword>
<feature type="domain" description="ABC transmembrane type-2" evidence="7">
    <location>
        <begin position="49"/>
        <end position="283"/>
    </location>
</feature>
<dbReference type="Pfam" id="PF01061">
    <property type="entry name" value="ABC2_membrane"/>
    <property type="match status" value="1"/>
</dbReference>
<gene>
    <name evidence="8" type="ORF">HNR07_002962</name>
</gene>
<proteinExistence type="inferred from homology"/>
<keyword evidence="6" id="KW-1003">Cell membrane</keyword>
<organism evidence="8 9">
    <name type="scientific">Nocardiopsis metallicus</name>
    <dbReference type="NCBI Taxonomy" id="179819"/>
    <lineage>
        <taxon>Bacteria</taxon>
        <taxon>Bacillati</taxon>
        <taxon>Actinomycetota</taxon>
        <taxon>Actinomycetes</taxon>
        <taxon>Streptosporangiales</taxon>
        <taxon>Nocardiopsidaceae</taxon>
        <taxon>Nocardiopsis</taxon>
    </lineage>
</organism>
<evidence type="ECO:0000256" key="6">
    <source>
        <dbReference type="RuleBase" id="RU361157"/>
    </source>
</evidence>
<evidence type="ECO:0000313" key="8">
    <source>
        <dbReference type="EMBL" id="MBB5491825.1"/>
    </source>
</evidence>
<evidence type="ECO:0000259" key="7">
    <source>
        <dbReference type="PROSITE" id="PS51012"/>
    </source>
</evidence>
<keyword evidence="6" id="KW-0813">Transport</keyword>
<feature type="transmembrane region" description="Helical" evidence="6">
    <location>
        <begin position="84"/>
        <end position="105"/>
    </location>
</feature>
<feature type="transmembrane region" description="Helical" evidence="6">
    <location>
        <begin position="49"/>
        <end position="72"/>
    </location>
</feature>
<keyword evidence="4 6" id="KW-0472">Membrane</keyword>
<comment type="similarity">
    <text evidence="6">Belongs to the ABC-2 integral membrane protein family.</text>
</comment>
<dbReference type="PANTHER" id="PTHR43229">
    <property type="entry name" value="NODULATION PROTEIN J"/>
    <property type="match status" value="1"/>
</dbReference>
<dbReference type="AlphaFoldDB" id="A0A840WIV5"/>
<dbReference type="PROSITE" id="PS51012">
    <property type="entry name" value="ABC_TM2"/>
    <property type="match status" value="1"/>
</dbReference>
<dbReference type="GO" id="GO:0043190">
    <property type="term" value="C:ATP-binding cassette (ABC) transporter complex"/>
    <property type="evidence" value="ECO:0007669"/>
    <property type="project" value="InterPro"/>
</dbReference>
<dbReference type="Proteomes" id="UP000579647">
    <property type="component" value="Unassembled WGS sequence"/>
</dbReference>
<comment type="caution">
    <text evidence="8">The sequence shown here is derived from an EMBL/GenBank/DDBJ whole genome shotgun (WGS) entry which is preliminary data.</text>
</comment>
<keyword evidence="2 6" id="KW-0812">Transmembrane</keyword>
<evidence type="ECO:0000256" key="1">
    <source>
        <dbReference type="ARBA" id="ARBA00004141"/>
    </source>
</evidence>
<feature type="transmembrane region" description="Helical" evidence="6">
    <location>
        <begin position="161"/>
        <end position="187"/>
    </location>
</feature>
<evidence type="ECO:0000256" key="3">
    <source>
        <dbReference type="ARBA" id="ARBA00022989"/>
    </source>
</evidence>
<dbReference type="GO" id="GO:0046677">
    <property type="term" value="P:response to antibiotic"/>
    <property type="evidence" value="ECO:0007669"/>
    <property type="project" value="UniProtKB-KW"/>
</dbReference>
<dbReference type="InterPro" id="IPR013525">
    <property type="entry name" value="ABC2_TM"/>
</dbReference>
<name>A0A840WIV5_9ACTN</name>
<keyword evidence="5" id="KW-0046">Antibiotic resistance</keyword>
<evidence type="ECO:0000256" key="5">
    <source>
        <dbReference type="ARBA" id="ARBA00023251"/>
    </source>
</evidence>
<dbReference type="PANTHER" id="PTHR43229:SF2">
    <property type="entry name" value="NODULATION PROTEIN J"/>
    <property type="match status" value="1"/>
</dbReference>
<dbReference type="GO" id="GO:0140359">
    <property type="term" value="F:ABC-type transporter activity"/>
    <property type="evidence" value="ECO:0007669"/>
    <property type="project" value="InterPro"/>
</dbReference>
<accession>A0A840WIV5</accession>
<dbReference type="InterPro" id="IPR051784">
    <property type="entry name" value="Nod_factor_ABC_transporter"/>
</dbReference>
<feature type="transmembrane region" description="Helical" evidence="6">
    <location>
        <begin position="257"/>
        <end position="278"/>
    </location>
</feature>
<dbReference type="InterPro" id="IPR047817">
    <property type="entry name" value="ABC2_TM_bact-type"/>
</dbReference>
<reference evidence="8 9" key="1">
    <citation type="submission" date="2020-08" db="EMBL/GenBank/DDBJ databases">
        <title>Sequencing the genomes of 1000 actinobacteria strains.</title>
        <authorList>
            <person name="Klenk H.-P."/>
        </authorList>
    </citation>
    <scope>NUCLEOTIDE SEQUENCE [LARGE SCALE GENOMIC DNA]</scope>
    <source>
        <strain evidence="8 9">DSM 44598</strain>
    </source>
</reference>
<evidence type="ECO:0000256" key="2">
    <source>
        <dbReference type="ARBA" id="ARBA00022692"/>
    </source>
</evidence>
<protein>
    <recommendedName>
        <fullName evidence="6">Transport permease protein</fullName>
    </recommendedName>
</protein>
<dbReference type="InterPro" id="IPR000412">
    <property type="entry name" value="ABC_2_transport"/>
</dbReference>
<feature type="transmembrane region" description="Helical" evidence="6">
    <location>
        <begin position="126"/>
        <end position="155"/>
    </location>
</feature>